<name>A0ABW1JJV5_9ACTN</name>
<dbReference type="RefSeq" id="WP_345717692.1">
    <property type="nucleotide sequence ID" value="NZ_BAABFP010000007.1"/>
</dbReference>
<proteinExistence type="predicted"/>
<evidence type="ECO:0000313" key="1">
    <source>
        <dbReference type="EMBL" id="MFC6009166.1"/>
    </source>
</evidence>
<reference evidence="2" key="1">
    <citation type="journal article" date="2019" name="Int. J. Syst. Evol. Microbiol.">
        <title>The Global Catalogue of Microorganisms (GCM) 10K type strain sequencing project: providing services to taxonomists for standard genome sequencing and annotation.</title>
        <authorList>
            <consortium name="The Broad Institute Genomics Platform"/>
            <consortium name="The Broad Institute Genome Sequencing Center for Infectious Disease"/>
            <person name="Wu L."/>
            <person name="Ma J."/>
        </authorList>
    </citation>
    <scope>NUCLEOTIDE SEQUENCE [LARGE SCALE GENOMIC DNA]</scope>
    <source>
        <strain evidence="2">KACC 14249</strain>
    </source>
</reference>
<keyword evidence="2" id="KW-1185">Reference proteome</keyword>
<sequence length="141" mass="15225">MSTDAAAPLPSSLAHVIDDRASRAAAGPVRFPVSPQAQARAYREERDHVLQRIQSVRSVLTGAGAFGTELARDTVRALAENELAVLAEHLSDLLLRSPERVAAGTRTASTPLGFIDDDERDERLAIEMARSVERINRGGAR</sequence>
<organism evidence="1 2">
    <name type="scientific">Angustibacter luteus</name>
    <dbReference type="NCBI Taxonomy" id="658456"/>
    <lineage>
        <taxon>Bacteria</taxon>
        <taxon>Bacillati</taxon>
        <taxon>Actinomycetota</taxon>
        <taxon>Actinomycetes</taxon>
        <taxon>Kineosporiales</taxon>
        <taxon>Kineosporiaceae</taxon>
    </lineage>
</organism>
<gene>
    <name evidence="1" type="ORF">ACFQDO_18685</name>
</gene>
<comment type="caution">
    <text evidence="1">The sequence shown here is derived from an EMBL/GenBank/DDBJ whole genome shotgun (WGS) entry which is preliminary data.</text>
</comment>
<accession>A0ABW1JJV5</accession>
<protein>
    <submittedName>
        <fullName evidence="1">Uncharacterized protein</fullName>
    </submittedName>
</protein>
<dbReference type="Proteomes" id="UP001596189">
    <property type="component" value="Unassembled WGS sequence"/>
</dbReference>
<dbReference type="EMBL" id="JBHSRD010000008">
    <property type="protein sequence ID" value="MFC6009166.1"/>
    <property type="molecule type" value="Genomic_DNA"/>
</dbReference>
<evidence type="ECO:0000313" key="2">
    <source>
        <dbReference type="Proteomes" id="UP001596189"/>
    </source>
</evidence>